<evidence type="ECO:0000313" key="5">
    <source>
        <dbReference type="EMBL" id="RMB62432.1"/>
    </source>
</evidence>
<evidence type="ECO:0000256" key="3">
    <source>
        <dbReference type="ARBA" id="ARBA00023125"/>
    </source>
</evidence>
<dbReference type="Gene3D" id="1.10.10.10">
    <property type="entry name" value="Winged helix-like DNA-binding domain superfamily/Winged helix DNA-binding domain"/>
    <property type="match status" value="1"/>
</dbReference>
<comment type="caution">
    <text evidence="5">The sequence shown here is derived from an EMBL/GenBank/DDBJ whole genome shotgun (WGS) entry which is preliminary data.</text>
</comment>
<dbReference type="AlphaFoldDB" id="A0A3M0GII7"/>
<sequence>MPNCHLPRATGSMNRILLPEVVDTNLATPCRTRGPMMSLMAIRGALEQAVMELLWARDVPRTVAEVLEEMNKDRDLAYTTVMTVLDRLAKKNMVTRDRVDRAWQYLPADPQDVVAARDLAEALDGVPGNVRIEALRRFFAALPAEERDALGTMTDRVRP</sequence>
<reference evidence="5 6" key="1">
    <citation type="submission" date="2018-10" db="EMBL/GenBank/DDBJ databases">
        <title>Tessaracoccus antarcticuss sp. nov., isolated from sediment.</title>
        <authorList>
            <person name="Zhou L.Y."/>
            <person name="Du Z.J."/>
        </authorList>
    </citation>
    <scope>NUCLEOTIDE SEQUENCE [LARGE SCALE GENOMIC DNA]</scope>
    <source>
        <strain evidence="5 6">JDX10</strain>
    </source>
</reference>
<evidence type="ECO:0000313" key="6">
    <source>
        <dbReference type="Proteomes" id="UP000275256"/>
    </source>
</evidence>
<evidence type="ECO:0000256" key="1">
    <source>
        <dbReference type="ARBA" id="ARBA00011046"/>
    </source>
</evidence>
<evidence type="ECO:0000256" key="2">
    <source>
        <dbReference type="ARBA" id="ARBA00023015"/>
    </source>
</evidence>
<dbReference type="SUPFAM" id="SSF46785">
    <property type="entry name" value="Winged helix' DNA-binding domain"/>
    <property type="match status" value="1"/>
</dbReference>
<dbReference type="GO" id="GO:0003677">
    <property type="term" value="F:DNA binding"/>
    <property type="evidence" value="ECO:0007669"/>
    <property type="project" value="UniProtKB-KW"/>
</dbReference>
<evidence type="ECO:0000256" key="4">
    <source>
        <dbReference type="ARBA" id="ARBA00023163"/>
    </source>
</evidence>
<dbReference type="InterPro" id="IPR005650">
    <property type="entry name" value="BlaI_family"/>
</dbReference>
<dbReference type="Proteomes" id="UP000275256">
    <property type="component" value="Unassembled WGS sequence"/>
</dbReference>
<comment type="similarity">
    <text evidence="1">Belongs to the BlaI transcriptional regulatory family.</text>
</comment>
<organism evidence="5 6">
    <name type="scientific">Tessaracoccus antarcticus</name>
    <dbReference type="NCBI Taxonomy" id="2479848"/>
    <lineage>
        <taxon>Bacteria</taxon>
        <taxon>Bacillati</taxon>
        <taxon>Actinomycetota</taxon>
        <taxon>Actinomycetes</taxon>
        <taxon>Propionibacteriales</taxon>
        <taxon>Propionibacteriaceae</taxon>
        <taxon>Tessaracoccus</taxon>
    </lineage>
</organism>
<keyword evidence="2" id="KW-0805">Transcription regulation</keyword>
<protein>
    <submittedName>
        <fullName evidence="5">BlaI/MecI/CopY family transcriptional regulator</fullName>
    </submittedName>
</protein>
<proteinExistence type="inferred from homology"/>
<dbReference type="GO" id="GO:0045892">
    <property type="term" value="P:negative regulation of DNA-templated transcription"/>
    <property type="evidence" value="ECO:0007669"/>
    <property type="project" value="InterPro"/>
</dbReference>
<dbReference type="InterPro" id="IPR036390">
    <property type="entry name" value="WH_DNA-bd_sf"/>
</dbReference>
<gene>
    <name evidence="5" type="ORF">EAX62_03330</name>
</gene>
<keyword evidence="6" id="KW-1185">Reference proteome</keyword>
<name>A0A3M0GII7_9ACTN</name>
<dbReference type="Pfam" id="PF03965">
    <property type="entry name" value="Penicillinase_R"/>
    <property type="match status" value="1"/>
</dbReference>
<accession>A0A3M0GII7</accession>
<dbReference type="InterPro" id="IPR036388">
    <property type="entry name" value="WH-like_DNA-bd_sf"/>
</dbReference>
<keyword evidence="4" id="KW-0804">Transcription</keyword>
<keyword evidence="3" id="KW-0238">DNA-binding</keyword>
<dbReference type="EMBL" id="REFW01000001">
    <property type="protein sequence ID" value="RMB62432.1"/>
    <property type="molecule type" value="Genomic_DNA"/>
</dbReference>